<proteinExistence type="predicted"/>
<organism evidence="1">
    <name type="scientific">Homalodisca liturata</name>
    <dbReference type="NCBI Taxonomy" id="320908"/>
    <lineage>
        <taxon>Eukaryota</taxon>
        <taxon>Metazoa</taxon>
        <taxon>Ecdysozoa</taxon>
        <taxon>Arthropoda</taxon>
        <taxon>Hexapoda</taxon>
        <taxon>Insecta</taxon>
        <taxon>Pterygota</taxon>
        <taxon>Neoptera</taxon>
        <taxon>Paraneoptera</taxon>
        <taxon>Hemiptera</taxon>
        <taxon>Auchenorrhyncha</taxon>
        <taxon>Membracoidea</taxon>
        <taxon>Cicadellidae</taxon>
        <taxon>Cicadellinae</taxon>
        <taxon>Proconiini</taxon>
        <taxon>Homalodisca</taxon>
    </lineage>
</organism>
<dbReference type="AlphaFoldDB" id="A0A1B6I8Q3"/>
<protein>
    <submittedName>
        <fullName evidence="1">Uncharacterized protein</fullName>
    </submittedName>
</protein>
<gene>
    <name evidence="1" type="ORF">g.17463</name>
</gene>
<reference evidence="1" key="1">
    <citation type="submission" date="2015-11" db="EMBL/GenBank/DDBJ databases">
        <title>De novo transcriptome assembly of four potential Pierce s Disease insect vectors from Arizona vineyards.</title>
        <authorList>
            <person name="Tassone E.E."/>
        </authorList>
    </citation>
    <scope>NUCLEOTIDE SEQUENCE</scope>
</reference>
<name>A0A1B6I8Q3_9HEMI</name>
<dbReference type="EMBL" id="GECU01024391">
    <property type="protein sequence ID" value="JAS83315.1"/>
    <property type="molecule type" value="Transcribed_RNA"/>
</dbReference>
<dbReference type="PROSITE" id="PS51257">
    <property type="entry name" value="PROKAR_LIPOPROTEIN"/>
    <property type="match status" value="1"/>
</dbReference>
<accession>A0A1B6I8Q3</accession>
<evidence type="ECO:0000313" key="1">
    <source>
        <dbReference type="EMBL" id="JAS83315.1"/>
    </source>
</evidence>
<sequence>MSKYIRILDYEHSFLTSAISVLVACDSLATYDNFTSKDVSTEDLRDSGVLSYMDLESRIARALLTPVYASGELLLKDLDEYIKRLDKILDAFLHSKPQQRKFAKTQMELIGKYGPKVYHLTWPKEHLMDIYKWDERQLNKVYDGLNNIECLWDSVRTYMKW</sequence>